<evidence type="ECO:0000256" key="1">
    <source>
        <dbReference type="SAM" id="Phobius"/>
    </source>
</evidence>
<keyword evidence="1" id="KW-1133">Transmembrane helix</keyword>
<evidence type="ECO:0000313" key="3">
    <source>
        <dbReference type="EMBL" id="VFJ56595.1"/>
    </source>
</evidence>
<evidence type="ECO:0000313" key="2">
    <source>
        <dbReference type="EMBL" id="VFJ56366.1"/>
    </source>
</evidence>
<dbReference type="EMBL" id="CAADFA010000175">
    <property type="protein sequence ID" value="VFJ56366.1"/>
    <property type="molecule type" value="Genomic_DNA"/>
</dbReference>
<accession>A0A450SQP7</accession>
<sequence>MNITPCKSCNSKWPYLFVLFLSTFISLLTWLTLATEEHSTTFMVTSTVAAFFVAFVLLSAYIITCVRQQCEIERGYTRLDPDQPAYSGRACTPTTRFIFRCK</sequence>
<dbReference type="EMBL" id="CAADFL010000173">
    <property type="protein sequence ID" value="VFK11253.1"/>
    <property type="molecule type" value="Genomic_DNA"/>
</dbReference>
<protein>
    <submittedName>
        <fullName evidence="2">Uncharacterized protein</fullName>
    </submittedName>
</protein>
<evidence type="ECO:0000313" key="4">
    <source>
        <dbReference type="EMBL" id="VFK11253.1"/>
    </source>
</evidence>
<feature type="transmembrane region" description="Helical" evidence="1">
    <location>
        <begin position="43"/>
        <end position="64"/>
    </location>
</feature>
<reference evidence="2" key="1">
    <citation type="submission" date="2019-02" db="EMBL/GenBank/DDBJ databases">
        <authorList>
            <person name="Gruber-Vodicka R. H."/>
            <person name="Seah K. B. B."/>
        </authorList>
    </citation>
    <scope>NUCLEOTIDE SEQUENCE</scope>
    <source>
        <strain evidence="3">BECK_BZ163</strain>
        <strain evidence="4">BECK_BZ164</strain>
        <strain evidence="2">BECK_BZ165</strain>
    </source>
</reference>
<dbReference type="EMBL" id="CAADEZ010000171">
    <property type="protein sequence ID" value="VFJ56595.1"/>
    <property type="molecule type" value="Genomic_DNA"/>
</dbReference>
<proteinExistence type="predicted"/>
<feature type="transmembrane region" description="Helical" evidence="1">
    <location>
        <begin position="12"/>
        <end position="31"/>
    </location>
</feature>
<dbReference type="AlphaFoldDB" id="A0A450SQP7"/>
<organism evidence="2">
    <name type="scientific">Candidatus Kentrum sp. FM</name>
    <dbReference type="NCBI Taxonomy" id="2126340"/>
    <lineage>
        <taxon>Bacteria</taxon>
        <taxon>Pseudomonadati</taxon>
        <taxon>Pseudomonadota</taxon>
        <taxon>Gammaproteobacteria</taxon>
        <taxon>Candidatus Kentrum</taxon>
    </lineage>
</organism>
<name>A0A450SQP7_9GAMM</name>
<gene>
    <name evidence="3" type="ORF">BECKFM1743A_GA0114220_101712</name>
    <name evidence="4" type="ORF">BECKFM1743B_GA0114221_101734</name>
    <name evidence="2" type="ORF">BECKFM1743C_GA0114222_101752</name>
</gene>
<keyword evidence="1" id="KW-0812">Transmembrane</keyword>
<keyword evidence="1" id="KW-0472">Membrane</keyword>